<sequence length="280" mass="32711">MQNEDIHKFIKQYYTTLATSITNISNFFAPSASLSITKEHENQVVITSNFDKHVMNVHNKGFSKILVSNYDIHKHGQVMLQVIGQYLYEDGENIRFVETILLDDKTQLINVSCVRLLDEEVVYDKITTTDSLKKYKDNTVGSFVKDPRKTLNVSNGAKFGIKEVVSAFKIFGKIVNYEKRSDESAFIEFDQFESLEAIKKNLSALKERGFELDLEKKYQREHNEKGHHDIKTMNKDTSEYRFMRREQNENNGNNEFRGKNKNYDENTESHFRNESVNRFS</sequence>
<reference evidence="4" key="2">
    <citation type="submission" date="2015-07" db="EMBL/GenBank/DDBJ databases">
        <title>Contrasting host-pathogen interactions and genome evolution in two generalist and specialist microsporidian pathogens of mosquitoes.</title>
        <authorList>
            <consortium name="The Broad Institute Genomics Platform"/>
            <consortium name="The Broad Institute Genome Sequencing Center for Infectious Disease"/>
            <person name="Cuomo C.A."/>
            <person name="Sanscrainte N.D."/>
            <person name="Goldberg J.M."/>
            <person name="Heiman D."/>
            <person name="Young S."/>
            <person name="Zeng Q."/>
            <person name="Becnel J.J."/>
            <person name="Birren B.W."/>
        </authorList>
    </citation>
    <scope>NUCLEOTIDE SEQUENCE [LARGE SCALE GENOMIC DNA]</scope>
    <source>
        <strain evidence="4">USNM 41457</strain>
    </source>
</reference>
<evidence type="ECO:0000313" key="4">
    <source>
        <dbReference type="Proteomes" id="UP000003163"/>
    </source>
</evidence>
<dbReference type="EMBL" id="AFBI03000047">
    <property type="protein sequence ID" value="EJW03038.1"/>
    <property type="molecule type" value="Genomic_DNA"/>
</dbReference>
<evidence type="ECO:0000256" key="1">
    <source>
        <dbReference type="SAM" id="MobiDB-lite"/>
    </source>
</evidence>
<dbReference type="VEuPathDB" id="MicrosporidiaDB:EDEG_02579"/>
<dbReference type="OrthoDB" id="2189602at2759"/>
<gene>
    <name evidence="3" type="ORF">EDEG_02579</name>
</gene>
<feature type="compositionally biased region" description="Basic and acidic residues" evidence="1">
    <location>
        <begin position="256"/>
        <end position="280"/>
    </location>
</feature>
<dbReference type="HOGENOM" id="CLU_994069_0_0_1"/>
<comment type="caution">
    <text evidence="3">The sequence shown here is derived from an EMBL/GenBank/DDBJ whole genome shotgun (WGS) entry which is preliminary data.</text>
</comment>
<organism evidence="3 4">
    <name type="scientific">Edhazardia aedis (strain USNM 41457)</name>
    <name type="common">Microsporidian parasite</name>
    <dbReference type="NCBI Taxonomy" id="1003232"/>
    <lineage>
        <taxon>Eukaryota</taxon>
        <taxon>Fungi</taxon>
        <taxon>Fungi incertae sedis</taxon>
        <taxon>Microsporidia</taxon>
        <taxon>Edhazardia</taxon>
    </lineage>
</organism>
<dbReference type="Gene3D" id="3.10.450.50">
    <property type="match status" value="1"/>
</dbReference>
<proteinExistence type="predicted"/>
<dbReference type="InParanoid" id="J8ZTN7"/>
<dbReference type="GO" id="GO:0003676">
    <property type="term" value="F:nucleic acid binding"/>
    <property type="evidence" value="ECO:0007669"/>
    <property type="project" value="InterPro"/>
</dbReference>
<name>J8ZTN7_EDHAE</name>
<dbReference type="InterPro" id="IPR018222">
    <property type="entry name" value="Nuclear_transport_factor_2_euk"/>
</dbReference>
<feature type="domain" description="NTF2" evidence="2">
    <location>
        <begin position="5"/>
        <end position="123"/>
    </location>
</feature>
<dbReference type="AlphaFoldDB" id="J8ZTN7"/>
<evidence type="ECO:0000259" key="2">
    <source>
        <dbReference type="PROSITE" id="PS50177"/>
    </source>
</evidence>
<dbReference type="InterPro" id="IPR002075">
    <property type="entry name" value="NTF2_dom"/>
</dbReference>
<dbReference type="Pfam" id="PF02136">
    <property type="entry name" value="NTF2"/>
    <property type="match status" value="1"/>
</dbReference>
<accession>J8ZTN7</accession>
<keyword evidence="4" id="KW-1185">Reference proteome</keyword>
<dbReference type="SUPFAM" id="SSF54928">
    <property type="entry name" value="RNA-binding domain, RBD"/>
    <property type="match status" value="1"/>
</dbReference>
<feature type="region of interest" description="Disordered" evidence="1">
    <location>
        <begin position="245"/>
        <end position="280"/>
    </location>
</feature>
<evidence type="ECO:0000313" key="3">
    <source>
        <dbReference type="EMBL" id="EJW03038.1"/>
    </source>
</evidence>
<dbReference type="InterPro" id="IPR032710">
    <property type="entry name" value="NTF2-like_dom_sf"/>
</dbReference>
<dbReference type="Proteomes" id="UP000003163">
    <property type="component" value="Unassembled WGS sequence"/>
</dbReference>
<dbReference type="SUPFAM" id="SSF54427">
    <property type="entry name" value="NTF2-like"/>
    <property type="match status" value="1"/>
</dbReference>
<protein>
    <recommendedName>
        <fullName evidence="2">NTF2 domain-containing protein</fullName>
    </recommendedName>
</protein>
<dbReference type="InterPro" id="IPR035979">
    <property type="entry name" value="RBD_domain_sf"/>
</dbReference>
<reference evidence="3 4" key="1">
    <citation type="submission" date="2011-08" db="EMBL/GenBank/DDBJ databases">
        <authorList>
            <person name="Liu Z.J."/>
            <person name="Shi F.L."/>
            <person name="Lu J.Q."/>
            <person name="Li M."/>
            <person name="Wang Z.L."/>
        </authorList>
    </citation>
    <scope>NUCLEOTIDE SEQUENCE [LARGE SCALE GENOMIC DNA]</scope>
    <source>
        <strain evidence="3 4">USNM 41457</strain>
    </source>
</reference>
<dbReference type="PROSITE" id="PS50177">
    <property type="entry name" value="NTF2_DOMAIN"/>
    <property type="match status" value="1"/>
</dbReference>
<dbReference type="STRING" id="1003232.J8ZTN7"/>